<feature type="binding site" evidence="8">
    <location>
        <position position="42"/>
    </location>
    <ligand>
        <name>Zn(2+)</name>
        <dbReference type="ChEBI" id="CHEBI:29105"/>
        <note>catalytic</note>
    </ligand>
</feature>
<evidence type="ECO:0000256" key="2">
    <source>
        <dbReference type="ARBA" id="ARBA00009780"/>
    </source>
</evidence>
<accession>A0A914QJJ0</accession>
<dbReference type="GO" id="GO:0016020">
    <property type="term" value="C:membrane"/>
    <property type="evidence" value="ECO:0007669"/>
    <property type="project" value="UniProtKB-SubCell"/>
</dbReference>
<feature type="transmembrane region" description="Helical" evidence="9">
    <location>
        <begin position="40"/>
        <end position="63"/>
    </location>
</feature>
<dbReference type="AlphaFoldDB" id="A0A914QJJ0"/>
<evidence type="ECO:0000256" key="3">
    <source>
        <dbReference type="ARBA" id="ARBA00011891"/>
    </source>
</evidence>
<keyword evidence="8" id="KW-0862">Zinc</keyword>
<dbReference type="PANTHER" id="PTHR46139:SF3">
    <property type="entry name" value="ALKALINE CERAMIDASE"/>
    <property type="match status" value="1"/>
</dbReference>
<dbReference type="GO" id="GO:0017040">
    <property type="term" value="F:N-acylsphingosine amidohydrolase activity"/>
    <property type="evidence" value="ECO:0007669"/>
    <property type="project" value="UniProtKB-EC"/>
</dbReference>
<keyword evidence="8" id="KW-0479">Metal-binding</keyword>
<comment type="cofactor">
    <cofactor evidence="8">
        <name>Zn(2+)</name>
        <dbReference type="ChEBI" id="CHEBI:29105"/>
    </cofactor>
</comment>
<dbReference type="EC" id="3.5.1.23" evidence="3"/>
<evidence type="ECO:0000256" key="9">
    <source>
        <dbReference type="SAM" id="Phobius"/>
    </source>
</evidence>
<keyword evidence="5" id="KW-0378">Hydrolase</keyword>
<keyword evidence="4 9" id="KW-0812">Transmembrane</keyword>
<dbReference type="PANTHER" id="PTHR46139">
    <property type="entry name" value="ALKALINE CERAMIDASE"/>
    <property type="match status" value="1"/>
</dbReference>
<evidence type="ECO:0000256" key="5">
    <source>
        <dbReference type="ARBA" id="ARBA00022801"/>
    </source>
</evidence>
<feature type="transmembrane region" description="Helical" evidence="9">
    <location>
        <begin position="9"/>
        <end position="34"/>
    </location>
</feature>
<keyword evidence="6 9" id="KW-1133">Transmembrane helix</keyword>
<sequence length="105" mass="12322">MLFRLIKIYLLFFSVGIPAALSTTWRIFVLWAIASTCVPYLHAIFHLISSVAGYHVFVMFSLVDIQRRSNEHKFTPRVKYFPVDKASWYTVPYITLHERNSSHIE</sequence>
<evidence type="ECO:0000313" key="10">
    <source>
        <dbReference type="Proteomes" id="UP000887578"/>
    </source>
</evidence>
<evidence type="ECO:0000256" key="4">
    <source>
        <dbReference type="ARBA" id="ARBA00022692"/>
    </source>
</evidence>
<organism evidence="10 11">
    <name type="scientific">Panagrolaimus davidi</name>
    <dbReference type="NCBI Taxonomy" id="227884"/>
    <lineage>
        <taxon>Eukaryota</taxon>
        <taxon>Metazoa</taxon>
        <taxon>Ecdysozoa</taxon>
        <taxon>Nematoda</taxon>
        <taxon>Chromadorea</taxon>
        <taxon>Rhabditida</taxon>
        <taxon>Tylenchina</taxon>
        <taxon>Panagrolaimomorpha</taxon>
        <taxon>Panagrolaimoidea</taxon>
        <taxon>Panagrolaimidae</taxon>
        <taxon>Panagrolaimus</taxon>
    </lineage>
</organism>
<protein>
    <recommendedName>
        <fullName evidence="3">ceramidase</fullName>
        <ecNumber evidence="3">3.5.1.23</ecNumber>
    </recommendedName>
</protein>
<proteinExistence type="inferred from homology"/>
<comment type="similarity">
    <text evidence="2">Belongs to the alkaline ceramidase family.</text>
</comment>
<dbReference type="WBParaSite" id="PDA_v2.g29785.t1">
    <property type="protein sequence ID" value="PDA_v2.g29785.t1"/>
    <property type="gene ID" value="PDA_v2.g29785"/>
</dbReference>
<evidence type="ECO:0000313" key="11">
    <source>
        <dbReference type="WBParaSite" id="PDA_v2.g29785.t1"/>
    </source>
</evidence>
<evidence type="ECO:0000256" key="6">
    <source>
        <dbReference type="ARBA" id="ARBA00022989"/>
    </source>
</evidence>
<evidence type="ECO:0000256" key="8">
    <source>
        <dbReference type="PIRSR" id="PIRSR608901-2"/>
    </source>
</evidence>
<evidence type="ECO:0000256" key="7">
    <source>
        <dbReference type="ARBA" id="ARBA00023136"/>
    </source>
</evidence>
<keyword evidence="7 9" id="KW-0472">Membrane</keyword>
<comment type="subcellular location">
    <subcellularLocation>
        <location evidence="1">Membrane</location>
        <topology evidence="1">Multi-pass membrane protein</topology>
    </subcellularLocation>
</comment>
<evidence type="ECO:0000256" key="1">
    <source>
        <dbReference type="ARBA" id="ARBA00004141"/>
    </source>
</evidence>
<dbReference type="Proteomes" id="UP000887578">
    <property type="component" value="Unplaced"/>
</dbReference>
<dbReference type="InterPro" id="IPR008901">
    <property type="entry name" value="ACER"/>
</dbReference>
<keyword evidence="10" id="KW-1185">Reference proteome</keyword>
<feature type="binding site" evidence="8">
    <location>
        <position position="46"/>
    </location>
    <ligand>
        <name>Zn(2+)</name>
        <dbReference type="ChEBI" id="CHEBI:29105"/>
        <note>catalytic</note>
    </ligand>
</feature>
<reference evidence="11" key="1">
    <citation type="submission" date="2022-11" db="UniProtKB">
        <authorList>
            <consortium name="WormBaseParasite"/>
        </authorList>
    </citation>
    <scope>IDENTIFICATION</scope>
</reference>
<dbReference type="GO" id="GO:0046514">
    <property type="term" value="P:ceramide catabolic process"/>
    <property type="evidence" value="ECO:0007669"/>
    <property type="project" value="TreeGrafter"/>
</dbReference>
<name>A0A914QJJ0_9BILA</name>